<dbReference type="OrthoDB" id="593838at2759"/>
<evidence type="ECO:0000313" key="1">
    <source>
        <dbReference type="EMBL" id="KAG8071982.1"/>
    </source>
</evidence>
<keyword evidence="2" id="KW-1185">Reference proteome</keyword>
<evidence type="ECO:0008006" key="3">
    <source>
        <dbReference type="Google" id="ProtNLM"/>
    </source>
</evidence>
<proteinExistence type="predicted"/>
<comment type="caution">
    <text evidence="1">The sequence shown here is derived from an EMBL/GenBank/DDBJ whole genome shotgun (WGS) entry which is preliminary data.</text>
</comment>
<dbReference type="AlphaFoldDB" id="A0A8J5SLS5"/>
<reference evidence="1" key="2">
    <citation type="submission" date="2021-02" db="EMBL/GenBank/DDBJ databases">
        <authorList>
            <person name="Kimball J.A."/>
            <person name="Haas M.W."/>
            <person name="Macchietto M."/>
            <person name="Kono T."/>
            <person name="Duquette J."/>
            <person name="Shao M."/>
        </authorList>
    </citation>
    <scope>NUCLEOTIDE SEQUENCE</scope>
    <source>
        <tissue evidence="1">Fresh leaf tissue</tissue>
    </source>
</reference>
<reference evidence="1" key="1">
    <citation type="journal article" date="2021" name="bioRxiv">
        <title>Whole Genome Assembly and Annotation of Northern Wild Rice, Zizania palustris L., Supports a Whole Genome Duplication in the Zizania Genus.</title>
        <authorList>
            <person name="Haas M."/>
            <person name="Kono T."/>
            <person name="Macchietto M."/>
            <person name="Millas R."/>
            <person name="McGilp L."/>
            <person name="Shao M."/>
            <person name="Duquette J."/>
            <person name="Hirsch C.N."/>
            <person name="Kimball J."/>
        </authorList>
    </citation>
    <scope>NUCLEOTIDE SEQUENCE</scope>
    <source>
        <tissue evidence="1">Fresh leaf tissue</tissue>
    </source>
</reference>
<organism evidence="1 2">
    <name type="scientific">Zizania palustris</name>
    <name type="common">Northern wild rice</name>
    <dbReference type="NCBI Taxonomy" id="103762"/>
    <lineage>
        <taxon>Eukaryota</taxon>
        <taxon>Viridiplantae</taxon>
        <taxon>Streptophyta</taxon>
        <taxon>Embryophyta</taxon>
        <taxon>Tracheophyta</taxon>
        <taxon>Spermatophyta</taxon>
        <taxon>Magnoliopsida</taxon>
        <taxon>Liliopsida</taxon>
        <taxon>Poales</taxon>
        <taxon>Poaceae</taxon>
        <taxon>BOP clade</taxon>
        <taxon>Oryzoideae</taxon>
        <taxon>Oryzeae</taxon>
        <taxon>Zizaniinae</taxon>
        <taxon>Zizania</taxon>
    </lineage>
</organism>
<name>A0A8J5SLS5_ZIZPA</name>
<gene>
    <name evidence="1" type="ORF">GUJ93_ZPchr0006g45701</name>
</gene>
<dbReference type="Proteomes" id="UP000729402">
    <property type="component" value="Unassembled WGS sequence"/>
</dbReference>
<evidence type="ECO:0000313" key="2">
    <source>
        <dbReference type="Proteomes" id="UP000729402"/>
    </source>
</evidence>
<protein>
    <recommendedName>
        <fullName evidence="3">DUF295 domain-containing protein</fullName>
    </recommendedName>
</protein>
<accession>A0A8J5SLS5</accession>
<dbReference type="EMBL" id="JAAALK010000283">
    <property type="protein sequence ID" value="KAG8071982.1"/>
    <property type="molecule type" value="Genomic_DNA"/>
</dbReference>
<sequence>MVKMRWEEVENTGAYSLFVDLDCTGRSTAACVDVANCCVEENRIYIAAPGCHNWYALSPGWEAPLGGQWPGPFSIQAMACAPRPS</sequence>